<dbReference type="InterPro" id="IPR017896">
    <property type="entry name" value="4Fe4S_Fe-S-bd"/>
</dbReference>
<feature type="transmembrane region" description="Helical" evidence="13">
    <location>
        <begin position="12"/>
        <end position="27"/>
    </location>
</feature>
<accession>A0A1M6SLA1</accession>
<keyword evidence="16" id="KW-1185">Reference proteome</keyword>
<evidence type="ECO:0000256" key="11">
    <source>
        <dbReference type="ARBA" id="ARBA00023136"/>
    </source>
</evidence>
<comment type="similarity">
    <text evidence="2">Belongs to the UPF0718 family.</text>
</comment>
<evidence type="ECO:0000313" key="16">
    <source>
        <dbReference type="Proteomes" id="UP000184082"/>
    </source>
</evidence>
<keyword evidence="10 12" id="KW-0411">Iron-sulfur</keyword>
<dbReference type="EMBL" id="FRAJ01000019">
    <property type="protein sequence ID" value="SHK45485.1"/>
    <property type="molecule type" value="Genomic_DNA"/>
</dbReference>
<evidence type="ECO:0000256" key="3">
    <source>
        <dbReference type="ARBA" id="ARBA00022448"/>
    </source>
</evidence>
<evidence type="ECO:0000256" key="4">
    <source>
        <dbReference type="ARBA" id="ARBA00022475"/>
    </source>
</evidence>
<keyword evidence="5 13" id="KW-0812">Transmembrane</keyword>
<name>A0A1M6SLA1_9FIRM</name>
<dbReference type="SUPFAM" id="SSF54862">
    <property type="entry name" value="4Fe-4S ferredoxins"/>
    <property type="match status" value="1"/>
</dbReference>
<evidence type="ECO:0000256" key="10">
    <source>
        <dbReference type="ARBA" id="ARBA00023014"/>
    </source>
</evidence>
<keyword evidence="8 13" id="KW-1133">Transmembrane helix</keyword>
<dbReference type="InterPro" id="IPR051269">
    <property type="entry name" value="Fe-S_cluster_ET"/>
</dbReference>
<keyword evidence="11 13" id="KW-0472">Membrane</keyword>
<dbReference type="PANTHER" id="PTHR36923:SF3">
    <property type="entry name" value="FERREDOXIN"/>
    <property type="match status" value="1"/>
</dbReference>
<dbReference type="RefSeq" id="WP_072968272.1">
    <property type="nucleotide sequence ID" value="NZ_FRAJ01000019.1"/>
</dbReference>
<evidence type="ECO:0000313" key="15">
    <source>
        <dbReference type="EMBL" id="SHK45485.1"/>
    </source>
</evidence>
<proteinExistence type="inferred from homology"/>
<comment type="function">
    <text evidence="12">Ferredoxins are iron-sulfur proteins that transfer electrons in a wide variety of metabolic reactions.</text>
</comment>
<evidence type="ECO:0000256" key="9">
    <source>
        <dbReference type="ARBA" id="ARBA00023004"/>
    </source>
</evidence>
<dbReference type="Pfam" id="PF03773">
    <property type="entry name" value="ArsP_1"/>
    <property type="match status" value="1"/>
</dbReference>
<dbReference type="Gene3D" id="3.30.70.20">
    <property type="match status" value="1"/>
</dbReference>
<evidence type="ECO:0000256" key="6">
    <source>
        <dbReference type="ARBA" id="ARBA00022723"/>
    </source>
</evidence>
<reference evidence="15 16" key="1">
    <citation type="submission" date="2016-11" db="EMBL/GenBank/DDBJ databases">
        <authorList>
            <person name="Jaros S."/>
            <person name="Januszkiewicz K."/>
            <person name="Wedrychowicz H."/>
        </authorList>
    </citation>
    <scope>NUCLEOTIDE SEQUENCE [LARGE SCALE GENOMIC DNA]</scope>
    <source>
        <strain evidence="15 16">DSM 14501</strain>
    </source>
</reference>
<keyword evidence="6 12" id="KW-0479">Metal-binding</keyword>
<dbReference type="PRINTS" id="PR00352">
    <property type="entry name" value="3FE4SFRDOXIN"/>
</dbReference>
<feature type="transmembrane region" description="Helical" evidence="13">
    <location>
        <begin position="111"/>
        <end position="131"/>
    </location>
</feature>
<evidence type="ECO:0000256" key="1">
    <source>
        <dbReference type="ARBA" id="ARBA00004651"/>
    </source>
</evidence>
<dbReference type="GO" id="GO:0051536">
    <property type="term" value="F:iron-sulfur cluster binding"/>
    <property type="evidence" value="ECO:0007669"/>
    <property type="project" value="UniProtKB-KW"/>
</dbReference>
<feature type="transmembrane region" description="Helical" evidence="13">
    <location>
        <begin position="82"/>
        <end position="99"/>
    </location>
</feature>
<protein>
    <recommendedName>
        <fullName evidence="12">Ferredoxin</fullName>
    </recommendedName>
</protein>
<keyword evidence="4" id="KW-1003">Cell membrane</keyword>
<evidence type="ECO:0000256" key="12">
    <source>
        <dbReference type="RuleBase" id="RU368020"/>
    </source>
</evidence>
<evidence type="ECO:0000256" key="13">
    <source>
        <dbReference type="SAM" id="Phobius"/>
    </source>
</evidence>
<evidence type="ECO:0000259" key="14">
    <source>
        <dbReference type="PROSITE" id="PS51379"/>
    </source>
</evidence>
<comment type="subcellular location">
    <subcellularLocation>
        <location evidence="1">Cell membrane</location>
        <topology evidence="1">Multi-pass membrane protein</topology>
    </subcellularLocation>
</comment>
<dbReference type="STRING" id="1121266.SAMN02745883_02080"/>
<evidence type="ECO:0000256" key="8">
    <source>
        <dbReference type="ARBA" id="ARBA00022989"/>
    </source>
</evidence>
<dbReference type="InterPro" id="IPR005524">
    <property type="entry name" value="DUF318"/>
</dbReference>
<evidence type="ECO:0000256" key="2">
    <source>
        <dbReference type="ARBA" id="ARBA00006386"/>
    </source>
</evidence>
<keyword evidence="3 12" id="KW-0813">Transport</keyword>
<dbReference type="GO" id="GO:0009055">
    <property type="term" value="F:electron transfer activity"/>
    <property type="evidence" value="ECO:0007669"/>
    <property type="project" value="UniProtKB-UniRule"/>
</dbReference>
<evidence type="ECO:0000256" key="5">
    <source>
        <dbReference type="ARBA" id="ARBA00022692"/>
    </source>
</evidence>
<dbReference type="Proteomes" id="UP000184082">
    <property type="component" value="Unassembled WGS sequence"/>
</dbReference>
<sequence>MILTEKIKKNKMLFSVSLVYIILLIVNRQKAVESFNNSMYYVIEMFQIMPVVFILTSLIEAWVPKKVIIDNLGEKSGYKGKLFSFIVGSLSAGPIYAAFPICKTLIRKGASISNVVIILSAWAVVKVPMLVNEAKFLGVEFMILRWILTIISILIMAYMVSVFVKRDSIPKLEQYENLEEEDMRVNINRDYCIGCGICEKLSPDNFMIENGKAVVIDGEINDRNRESVKNAVEKCPVNAITL</sequence>
<evidence type="ECO:0000256" key="7">
    <source>
        <dbReference type="ARBA" id="ARBA00022982"/>
    </source>
</evidence>
<dbReference type="PROSITE" id="PS51379">
    <property type="entry name" value="4FE4S_FER_2"/>
    <property type="match status" value="1"/>
</dbReference>
<dbReference type="GO" id="GO:0005506">
    <property type="term" value="F:iron ion binding"/>
    <property type="evidence" value="ECO:0007669"/>
    <property type="project" value="UniProtKB-UniRule"/>
</dbReference>
<feature type="transmembrane region" description="Helical" evidence="13">
    <location>
        <begin position="143"/>
        <end position="164"/>
    </location>
</feature>
<dbReference type="Pfam" id="PF13459">
    <property type="entry name" value="Fer4_15"/>
    <property type="match status" value="1"/>
</dbReference>
<keyword evidence="9 12" id="KW-0408">Iron</keyword>
<keyword evidence="7 12" id="KW-0249">Electron transport</keyword>
<dbReference type="AlphaFoldDB" id="A0A1M6SLA1"/>
<organism evidence="15 16">
    <name type="scientific">Caminicella sporogenes DSM 14501</name>
    <dbReference type="NCBI Taxonomy" id="1121266"/>
    <lineage>
        <taxon>Bacteria</taxon>
        <taxon>Bacillati</taxon>
        <taxon>Bacillota</taxon>
        <taxon>Clostridia</taxon>
        <taxon>Peptostreptococcales</taxon>
        <taxon>Caminicellaceae</taxon>
        <taxon>Caminicella</taxon>
    </lineage>
</organism>
<gene>
    <name evidence="15" type="ORF">SAMN02745883_02080</name>
</gene>
<dbReference type="PANTHER" id="PTHR36923">
    <property type="entry name" value="FERREDOXIN"/>
    <property type="match status" value="1"/>
</dbReference>
<feature type="domain" description="4Fe-4S ferredoxin-type" evidence="14">
    <location>
        <begin position="183"/>
        <end position="212"/>
    </location>
</feature>
<dbReference type="GO" id="GO:0005886">
    <property type="term" value="C:plasma membrane"/>
    <property type="evidence" value="ECO:0007669"/>
    <property type="project" value="UniProtKB-SubCell"/>
</dbReference>
<feature type="transmembrane region" description="Helical" evidence="13">
    <location>
        <begin position="39"/>
        <end position="62"/>
    </location>
</feature>
<dbReference type="InterPro" id="IPR001080">
    <property type="entry name" value="3Fe4S_ferredoxin"/>
</dbReference>